<keyword evidence="1" id="KW-0472">Membrane</keyword>
<keyword evidence="1" id="KW-0812">Transmembrane</keyword>
<dbReference type="EMBL" id="KP057620">
    <property type="protein sequence ID" value="AIY32194.1"/>
    <property type="molecule type" value="Genomic_DNA"/>
</dbReference>
<sequence length="142" mass="16507">MSTEILQYLPQQWVGLFAVIMFIGYITMQVIEKYPTFAKIMPFGTWWHERQKTKRGKRNAWVAEDNEVIQALQAQVSAIAADLAAVNEKVRTFTAWSVYDARWHHKVSVTWAGSETCLLPDHLDYFAFERLWRDDPVGASRL</sequence>
<keyword evidence="1" id="KW-1133">Transmembrane helix</keyword>
<protein>
    <recommendedName>
        <fullName evidence="4">Minor tail protein</fullName>
    </recommendedName>
</protein>
<feature type="transmembrane region" description="Helical" evidence="1">
    <location>
        <begin position="12"/>
        <end position="31"/>
    </location>
</feature>
<organism evidence="2 3">
    <name type="scientific">Mycobacterium phage HamSlice</name>
    <dbReference type="NCBI Taxonomy" id="1567483"/>
    <lineage>
        <taxon>Viruses</taxon>
        <taxon>Duplodnaviria</taxon>
        <taxon>Heunggongvirae</taxon>
        <taxon>Uroviricota</taxon>
        <taxon>Caudoviricetes</taxon>
        <taxon>Backyardiganvirus</taxon>
        <taxon>Backyardiganvirus peaches</taxon>
    </lineage>
</organism>
<reference evidence="2 3" key="1">
    <citation type="submission" date="2014-10" db="EMBL/GenBank/DDBJ databases">
        <authorList>
            <person name="Barber J.R."/>
            <person name="Boucher C.J."/>
            <person name="Butela K.A."/>
            <person name="Escareno D."/>
            <person name="Ferguson C.L."/>
            <person name="Helster A.R."/>
            <person name="Houser L.C."/>
            <person name="Mangery P."/>
            <person name="Pikula S.M."/>
            <person name="Robinson T.S."/>
            <person name="Sokol S.L."/>
            <person name="Sticha J."/>
            <person name="Suresh M.H."/>
            <person name="Anders K.R."/>
            <person name="Braun M.A."/>
            <person name="Delesalle V.A."/>
            <person name="Hughes L.E."/>
            <person name="Ware V.C."/>
            <person name="Bradley K.W."/>
            <person name="Barker L.P."/>
            <person name="Asai D.J."/>
            <person name="Bowman C.A."/>
            <person name="Russell D.A."/>
            <person name="Pope W.H."/>
            <person name="Jacobs-Sera D."/>
            <person name="Hendrix R.W."/>
            <person name="Hatfull G.F."/>
        </authorList>
    </citation>
    <scope>NUCLEOTIDE SEQUENCE [LARGE SCALE GENOMIC DNA]</scope>
</reference>
<name>A0A0A1EKS5_9CAUD</name>
<dbReference type="Proteomes" id="UP000030728">
    <property type="component" value="Segment"/>
</dbReference>
<evidence type="ECO:0000256" key="1">
    <source>
        <dbReference type="SAM" id="Phobius"/>
    </source>
</evidence>
<evidence type="ECO:0000313" key="3">
    <source>
        <dbReference type="Proteomes" id="UP000030728"/>
    </source>
</evidence>
<accession>A0A0A1EKS5</accession>
<evidence type="ECO:0008006" key="4">
    <source>
        <dbReference type="Google" id="ProtNLM"/>
    </source>
</evidence>
<evidence type="ECO:0000313" key="2">
    <source>
        <dbReference type="EMBL" id="AIY32194.1"/>
    </source>
</evidence>
<gene>
    <name evidence="2" type="ORF">PBI_HAMSLICE_29</name>
</gene>
<proteinExistence type="predicted"/>